<keyword evidence="2" id="KW-0677">Repeat</keyword>
<dbReference type="Pfam" id="PF25390">
    <property type="entry name" value="WD40_RLD"/>
    <property type="match status" value="1"/>
</dbReference>
<evidence type="ECO:0000313" key="7">
    <source>
        <dbReference type="EMBL" id="SPR00802.1"/>
    </source>
</evidence>
<dbReference type="InterPro" id="IPR058923">
    <property type="entry name" value="RCC1-like_dom"/>
</dbReference>
<protein>
    <recommendedName>
        <fullName evidence="6">RCC1-like domain-containing protein</fullName>
    </recommendedName>
</protein>
<accession>A0A3P3YKS6</accession>
<sequence length="1125" mass="125184">MSIEHDDSEGALVPFGDRGKDDGAPNEAVDFGPAPGIKRRQLIFDSLRKITDSADPASRRSIDSSGGTYVYTWGAGYHGQLGRKFTRGQKKYASVPQYVAFPEPVAIRQVACGGLHTAAVSDDGKVYTWGDGRMGQLGQVHEGFVNQPTPRAVKTLSAFVVAVACGQSHTVVLTDKGRLYSWGFSRYGQTGHGDRQMVKIPKLVDTEKNVEFTHIACGDKHSVALSRTGRVFSFGCGEHGQLGHGDQADQLRPTVIQSLAATRITSLRCGAIFTCMIADAGELHICGFGEYFYPNTDHNFMYLPRKFAFSSRISSVSCGQSHIVALSAKGEVYCVGAGEYGQLGHGVRGNLSVPRLIIASKDIVQVAAGRYHSLALTNFGAIYSWGNNDNGQLGQDTDDNLLFPRVIDHILGSVVGQIECGEHHSVALTSIKWAALGNDMHEWFLGQKQEHLLKLRYLKKSNYGLGKKELGKIREEMSTWMKSRQKTRELTKDDEAKDTKAQLESIRSRDAMSHEVNEQIESERRASKSAKPAAVAALPVKERTVSLDPSDMQVSPQTPAPPPGKHSVSDQVRARQKRMKQLSKQLNALLSARTESKLQAANAEANAVVLPAIPHTDRPGMEVAELPPPPPARTVFLRESAQMVTRMTSALTERHEADPEAHMRSTFAIVCSLRKEYDTLRAKTVERQAVLHRLQREVQYITTTAKAMEAAQSKYEEKLKGLEMQLDTVTIKINETEENRKNYELNIAHLKEEELDRFFQMEALRKQRAEINALYRKMNTLKNQAQMEQEQAGQEFDQFQNEILSFHQFAVEQLQSFQNVFDVLKAQRKKRQSQKSEREHKTVDKFNGRIERMLEKIREREAQANELQKALEALNAQMQAHNVRFQRITSATGLENPDDIVNKFYLKEEIKLDLEKEIQEKAKHLESLQQKKAGLQAKLEEERNNFMDSRWRDVDQLQEKYRETCARADKSREQADKAMQRLALLQEGISGLLHIVIRVQGIEMDQSWLESGSTWSPEKFDQVLAAFQEAVTLLKSSVDANGKGDITVVQGLKGIPYIPADTGGDDAAAEAATAGTGDKGGRHEPAAAEGVAESNAASAKKRKQPAQKSNKLGKPAAPNKQYAKT</sequence>
<dbReference type="InterPro" id="IPR009091">
    <property type="entry name" value="RCC1/BLIP-II"/>
</dbReference>
<dbReference type="SUPFAM" id="SSF50985">
    <property type="entry name" value="RCC1/BLIP-II"/>
    <property type="match status" value="2"/>
</dbReference>
<dbReference type="PROSITE" id="PS00626">
    <property type="entry name" value="RCC1_2"/>
    <property type="match status" value="5"/>
</dbReference>
<feature type="repeat" description="RCC1" evidence="3">
    <location>
        <begin position="229"/>
        <end position="280"/>
    </location>
</feature>
<evidence type="ECO:0000256" key="5">
    <source>
        <dbReference type="SAM" id="MobiDB-lite"/>
    </source>
</evidence>
<feature type="repeat" description="RCC1" evidence="3">
    <location>
        <begin position="380"/>
        <end position="431"/>
    </location>
</feature>
<feature type="coiled-coil region" evidence="4">
    <location>
        <begin position="911"/>
        <end position="988"/>
    </location>
</feature>
<dbReference type="Proteomes" id="UP000290189">
    <property type="component" value="Unassembled WGS sequence"/>
</dbReference>
<evidence type="ECO:0000256" key="4">
    <source>
        <dbReference type="SAM" id="Coils"/>
    </source>
</evidence>
<dbReference type="InterPro" id="IPR051553">
    <property type="entry name" value="Ran_GTPase-activating"/>
</dbReference>
<feature type="repeat" description="RCC1" evidence="3">
    <location>
        <begin position="330"/>
        <end position="379"/>
    </location>
</feature>
<feature type="repeat" description="RCC1" evidence="3">
    <location>
        <begin position="124"/>
        <end position="176"/>
    </location>
</feature>
<dbReference type="PANTHER" id="PTHR45982">
    <property type="entry name" value="REGULATOR OF CHROMOSOME CONDENSATION"/>
    <property type="match status" value="1"/>
</dbReference>
<feature type="repeat" description="RCC1" evidence="3">
    <location>
        <begin position="177"/>
        <end position="228"/>
    </location>
</feature>
<evidence type="ECO:0000256" key="3">
    <source>
        <dbReference type="PROSITE-ProRule" id="PRU00235"/>
    </source>
</evidence>
<feature type="repeat" description="RCC1" evidence="3">
    <location>
        <begin position="68"/>
        <end position="123"/>
    </location>
</feature>
<geneLocation type="mitochondrion" evidence="7"/>
<dbReference type="AlphaFoldDB" id="A0A3P3YKS6"/>
<feature type="region of interest" description="Disordered" evidence="5">
    <location>
        <begin position="480"/>
        <end position="575"/>
    </location>
</feature>
<evidence type="ECO:0000259" key="6">
    <source>
        <dbReference type="Pfam" id="PF25390"/>
    </source>
</evidence>
<dbReference type="EMBL" id="OVEO01000015">
    <property type="protein sequence ID" value="SPR00802.1"/>
    <property type="molecule type" value="Genomic_DNA"/>
</dbReference>
<dbReference type="PANTHER" id="PTHR45982:SF1">
    <property type="entry name" value="REGULATOR OF CHROMOSOME CONDENSATION"/>
    <property type="match status" value="1"/>
</dbReference>
<feature type="compositionally biased region" description="Low complexity" evidence="5">
    <location>
        <begin position="529"/>
        <end position="539"/>
    </location>
</feature>
<keyword evidence="7" id="KW-0496">Mitochondrion</keyword>
<dbReference type="Pfam" id="PF00415">
    <property type="entry name" value="RCC1"/>
    <property type="match status" value="2"/>
</dbReference>
<dbReference type="PRINTS" id="PR00633">
    <property type="entry name" value="RCCNDNSATION"/>
</dbReference>
<feature type="coiled-coil region" evidence="4">
    <location>
        <begin position="843"/>
        <end position="884"/>
    </location>
</feature>
<feature type="compositionally biased region" description="Basic and acidic residues" evidence="5">
    <location>
        <begin position="486"/>
        <end position="526"/>
    </location>
</feature>
<evidence type="ECO:0000313" key="8">
    <source>
        <dbReference type="Proteomes" id="UP000290189"/>
    </source>
</evidence>
<feature type="domain" description="RCC1-like" evidence="6">
    <location>
        <begin position="69"/>
        <end position="273"/>
    </location>
</feature>
<evidence type="ECO:0000256" key="1">
    <source>
        <dbReference type="ARBA" id="ARBA00022658"/>
    </source>
</evidence>
<evidence type="ECO:0000256" key="2">
    <source>
        <dbReference type="ARBA" id="ARBA00022737"/>
    </source>
</evidence>
<dbReference type="InterPro" id="IPR000408">
    <property type="entry name" value="Reg_chr_condens"/>
</dbReference>
<feature type="region of interest" description="Disordered" evidence="5">
    <location>
        <begin position="1"/>
        <end position="34"/>
    </location>
</feature>
<proteinExistence type="predicted"/>
<name>A0A3P3YKS6_PLABS</name>
<keyword evidence="4" id="KW-0175">Coiled coil</keyword>
<feature type="coiled-coil region" evidence="4">
    <location>
        <begin position="705"/>
        <end position="802"/>
    </location>
</feature>
<feature type="region of interest" description="Disordered" evidence="5">
    <location>
        <begin position="1066"/>
        <end position="1125"/>
    </location>
</feature>
<organism evidence="7 8">
    <name type="scientific">Plasmodiophora brassicae</name>
    <name type="common">Clubroot disease agent</name>
    <dbReference type="NCBI Taxonomy" id="37360"/>
    <lineage>
        <taxon>Eukaryota</taxon>
        <taxon>Sar</taxon>
        <taxon>Rhizaria</taxon>
        <taxon>Endomyxa</taxon>
        <taxon>Phytomyxea</taxon>
        <taxon>Plasmodiophorida</taxon>
        <taxon>Plasmodiophoridae</taxon>
        <taxon>Plasmodiophora</taxon>
    </lineage>
</organism>
<dbReference type="PROSITE" id="PS50012">
    <property type="entry name" value="RCC1_3"/>
    <property type="match status" value="6"/>
</dbReference>
<keyword evidence="1" id="KW-0344">Guanine-nucleotide releasing factor</keyword>
<gene>
    <name evidence="7" type="ORF">PLBR_LOCUS8017</name>
</gene>
<reference evidence="7 8" key="1">
    <citation type="submission" date="2018-03" db="EMBL/GenBank/DDBJ databases">
        <authorList>
            <person name="Fogelqvist J."/>
        </authorList>
    </citation>
    <scope>NUCLEOTIDE SEQUENCE [LARGE SCALE GENOMIC DNA]</scope>
</reference>
<dbReference type="Gene3D" id="2.130.10.30">
    <property type="entry name" value="Regulator of chromosome condensation 1/beta-lactamase-inhibitor protein II"/>
    <property type="match status" value="2"/>
</dbReference>
<feature type="compositionally biased region" description="Low complexity" evidence="5">
    <location>
        <begin position="1087"/>
        <end position="1098"/>
    </location>
</feature>